<accession>A0ABD1WHX7</accession>
<dbReference type="PROSITE" id="PS50075">
    <property type="entry name" value="CARRIER"/>
    <property type="match status" value="1"/>
</dbReference>
<dbReference type="NCBIfam" id="TIGR00517">
    <property type="entry name" value="acyl_carrier"/>
    <property type="match status" value="1"/>
</dbReference>
<evidence type="ECO:0000256" key="8">
    <source>
        <dbReference type="ARBA" id="ARBA00023098"/>
    </source>
</evidence>
<dbReference type="Pfam" id="PF00550">
    <property type="entry name" value="PP-binding"/>
    <property type="match status" value="1"/>
</dbReference>
<keyword evidence="7" id="KW-0276">Fatty acid metabolism</keyword>
<comment type="subunit">
    <text evidence="11">Complex I is composed of at least 49 different subunits.</text>
</comment>
<dbReference type="SUPFAM" id="SSF47336">
    <property type="entry name" value="ACP-like"/>
    <property type="match status" value="1"/>
</dbReference>
<evidence type="ECO:0000256" key="1">
    <source>
        <dbReference type="ARBA" id="ARBA00005194"/>
    </source>
</evidence>
<dbReference type="FunFam" id="1.10.1200.10:FF:000003">
    <property type="entry name" value="Acyl carrier protein"/>
    <property type="match status" value="1"/>
</dbReference>
<dbReference type="Gene3D" id="1.10.1200.10">
    <property type="entry name" value="ACP-like"/>
    <property type="match status" value="1"/>
</dbReference>
<keyword evidence="6" id="KW-0249">Electron transport</keyword>
<dbReference type="InterPro" id="IPR003231">
    <property type="entry name" value="ACP"/>
</dbReference>
<dbReference type="GO" id="GO:0005739">
    <property type="term" value="C:mitochondrion"/>
    <property type="evidence" value="ECO:0007669"/>
    <property type="project" value="UniProtKB-ARBA"/>
</dbReference>
<dbReference type="AlphaFoldDB" id="A0ABD1WHX7"/>
<keyword evidence="5" id="KW-0597">Phosphoprotein</keyword>
<keyword evidence="8" id="KW-0443">Lipid metabolism</keyword>
<proteinExistence type="inferred from homology"/>
<evidence type="ECO:0000256" key="5">
    <source>
        <dbReference type="ARBA" id="ARBA00022553"/>
    </source>
</evidence>
<dbReference type="HAMAP" id="MF_01217">
    <property type="entry name" value="Acyl_carrier"/>
    <property type="match status" value="1"/>
</dbReference>
<feature type="domain" description="Carrier" evidence="13">
    <location>
        <begin position="114"/>
        <end position="189"/>
    </location>
</feature>
<dbReference type="InterPro" id="IPR009081">
    <property type="entry name" value="PP-bd_ACP"/>
</dbReference>
<dbReference type="PANTHER" id="PTHR20863:SF71">
    <property type="entry name" value="ACYL CARRIER PROTEIN 2, MITOCHONDRIAL"/>
    <property type="match status" value="1"/>
</dbReference>
<name>A0ABD1WHX7_9LAMI</name>
<gene>
    <name evidence="14" type="ORF">Fot_10813</name>
</gene>
<comment type="similarity">
    <text evidence="2">Belongs to the acyl carrier protein (ACP) family.</text>
</comment>
<evidence type="ECO:0000256" key="2">
    <source>
        <dbReference type="ARBA" id="ARBA00010930"/>
    </source>
</evidence>
<evidence type="ECO:0000256" key="6">
    <source>
        <dbReference type="ARBA" id="ARBA00022660"/>
    </source>
</evidence>
<protein>
    <recommendedName>
        <fullName evidence="12">Acyl carrier protein</fullName>
    </recommendedName>
</protein>
<keyword evidence="9 12" id="KW-0275">Fatty acid biosynthesis</keyword>
<keyword evidence="3 12" id="KW-0596">Phosphopantetheine</keyword>
<evidence type="ECO:0000259" key="13">
    <source>
        <dbReference type="PROSITE" id="PS50075"/>
    </source>
</evidence>
<evidence type="ECO:0000313" key="14">
    <source>
        <dbReference type="EMBL" id="KAL2549283.1"/>
    </source>
</evidence>
<keyword evidence="6" id="KW-0679">Respiratory chain</keyword>
<sequence length="192" mass="21144">MAARNALLKYMRVNVRPLQSPGGRQLRSVPLAADQAPLLRGSEGRCKKHKPLLLKKAHKLLNEILASIKDSSVSREEICTAYVNKLCTAGDLLATARLMQSLIKKHIFLSLQFEKRSICQSGPAAEASGIEVNKVTPDAHFQNDLGLESLDTLEIVMALEEEFGFEIPDNEAEKINCINLAVNFIASHPQAK</sequence>
<evidence type="ECO:0000256" key="12">
    <source>
        <dbReference type="RuleBase" id="RU000722"/>
    </source>
</evidence>
<keyword evidence="6" id="KW-0813">Transport</keyword>
<dbReference type="GO" id="GO:0000036">
    <property type="term" value="F:acyl carrier activity"/>
    <property type="evidence" value="ECO:0007669"/>
    <property type="project" value="UniProtKB-ARBA"/>
</dbReference>
<keyword evidence="4 12" id="KW-0444">Lipid biosynthesis</keyword>
<evidence type="ECO:0000256" key="10">
    <source>
        <dbReference type="ARBA" id="ARBA00057783"/>
    </source>
</evidence>
<evidence type="ECO:0000313" key="15">
    <source>
        <dbReference type="Proteomes" id="UP001604277"/>
    </source>
</evidence>
<organism evidence="14 15">
    <name type="scientific">Forsythia ovata</name>
    <dbReference type="NCBI Taxonomy" id="205694"/>
    <lineage>
        <taxon>Eukaryota</taxon>
        <taxon>Viridiplantae</taxon>
        <taxon>Streptophyta</taxon>
        <taxon>Embryophyta</taxon>
        <taxon>Tracheophyta</taxon>
        <taxon>Spermatophyta</taxon>
        <taxon>Magnoliopsida</taxon>
        <taxon>eudicotyledons</taxon>
        <taxon>Gunneridae</taxon>
        <taxon>Pentapetalae</taxon>
        <taxon>asterids</taxon>
        <taxon>lamiids</taxon>
        <taxon>Lamiales</taxon>
        <taxon>Oleaceae</taxon>
        <taxon>Forsythieae</taxon>
        <taxon>Forsythia</taxon>
    </lineage>
</organism>
<dbReference type="PANTHER" id="PTHR20863">
    <property type="entry name" value="ACYL CARRIER PROTEIN"/>
    <property type="match status" value="1"/>
</dbReference>
<evidence type="ECO:0000256" key="3">
    <source>
        <dbReference type="ARBA" id="ARBA00022450"/>
    </source>
</evidence>
<comment type="caution">
    <text evidence="14">The sequence shown here is derived from an EMBL/GenBank/DDBJ whole genome shotgun (WGS) entry which is preliminary data.</text>
</comment>
<dbReference type="Proteomes" id="UP001604277">
    <property type="component" value="Unassembled WGS sequence"/>
</dbReference>
<reference evidence="15" key="1">
    <citation type="submission" date="2024-07" db="EMBL/GenBank/DDBJ databases">
        <title>Two chromosome-level genome assemblies of Korean endemic species Abeliophyllum distichum and Forsythia ovata (Oleaceae).</title>
        <authorList>
            <person name="Jang H."/>
        </authorList>
    </citation>
    <scope>NUCLEOTIDE SEQUENCE [LARGE SCALE GENOMIC DNA]</scope>
</reference>
<comment type="pathway">
    <text evidence="1">Lipid metabolism; fatty acid biosynthesis.</text>
</comment>
<dbReference type="NCBIfam" id="NF002148">
    <property type="entry name" value="PRK00982.1-2"/>
    <property type="match status" value="1"/>
</dbReference>
<dbReference type="InterPro" id="IPR036736">
    <property type="entry name" value="ACP-like_sf"/>
</dbReference>
<evidence type="ECO:0000256" key="7">
    <source>
        <dbReference type="ARBA" id="ARBA00022832"/>
    </source>
</evidence>
<keyword evidence="15" id="KW-1185">Reference proteome</keyword>
<evidence type="ECO:0000256" key="9">
    <source>
        <dbReference type="ARBA" id="ARBA00023160"/>
    </source>
</evidence>
<evidence type="ECO:0000256" key="11">
    <source>
        <dbReference type="ARBA" id="ARBA00063067"/>
    </source>
</evidence>
<dbReference type="EMBL" id="JBFOLJ010000003">
    <property type="protein sequence ID" value="KAL2549283.1"/>
    <property type="molecule type" value="Genomic_DNA"/>
</dbReference>
<dbReference type="PROSITE" id="PS00012">
    <property type="entry name" value="PHOSPHOPANTETHEINE"/>
    <property type="match status" value="1"/>
</dbReference>
<comment type="function">
    <text evidence="10">Carrier of the growing fatty acid chain in fatty acid biosynthesis. May be involved in the synthesis of short and medium chain fatty acids. Accessory and non-catalytic subunit of the mitochondrial membrane respiratory chain NADH dehydrogenase (Complex I), which functions in the transfer of electrons from NADH to the respiratory chain.</text>
</comment>
<dbReference type="InterPro" id="IPR006162">
    <property type="entry name" value="Ppantetheine_attach_site"/>
</dbReference>
<evidence type="ECO:0000256" key="4">
    <source>
        <dbReference type="ARBA" id="ARBA00022516"/>
    </source>
</evidence>